<dbReference type="NCBIfam" id="TIGR02209">
    <property type="entry name" value="ftsL_broad"/>
    <property type="match status" value="1"/>
</dbReference>
<evidence type="ECO:0000256" key="4">
    <source>
        <dbReference type="ARBA" id="ARBA00022989"/>
    </source>
</evidence>
<comment type="similarity">
    <text evidence="7">Belongs to the FtsL family.</text>
</comment>
<gene>
    <name evidence="7" type="primary">ftsL</name>
    <name evidence="10" type="ORF">MUDAN_MDHGFNIF_01616</name>
</gene>
<reference evidence="10 11" key="1">
    <citation type="submission" date="2018-11" db="EMBL/GenBank/DDBJ databases">
        <authorList>
            <person name="Wuyts S."/>
        </authorList>
    </citation>
    <scope>NUCLEOTIDE SEQUENCE [LARGE SCALE GENOMIC DNA]</scope>
    <source>
        <strain evidence="10">Lactobacillus mudanjiangensis AMBF249</strain>
    </source>
</reference>
<comment type="function">
    <text evidence="7">Essential cell division protein.</text>
</comment>
<evidence type="ECO:0000256" key="7">
    <source>
        <dbReference type="HAMAP-Rule" id="MF_00910"/>
    </source>
</evidence>
<dbReference type="HAMAP" id="MF_00910">
    <property type="entry name" value="FtsL"/>
    <property type="match status" value="1"/>
</dbReference>
<keyword evidence="5 7" id="KW-0472">Membrane</keyword>
<keyword evidence="11" id="KW-1185">Reference proteome</keyword>
<keyword evidence="4 7" id="KW-1133">Transmembrane helix</keyword>
<dbReference type="RefSeq" id="WP_130843163.1">
    <property type="nucleotide sequence ID" value="NZ_BJDY01000002.1"/>
</dbReference>
<evidence type="ECO:0000313" key="10">
    <source>
        <dbReference type="EMBL" id="VDG30061.1"/>
    </source>
</evidence>
<feature type="region of interest" description="Disordered" evidence="9">
    <location>
        <begin position="1"/>
        <end position="30"/>
    </location>
</feature>
<dbReference type="GO" id="GO:0032153">
    <property type="term" value="C:cell division site"/>
    <property type="evidence" value="ECO:0007669"/>
    <property type="project" value="UniProtKB-UniRule"/>
</dbReference>
<name>A0A660E2T7_9LACO</name>
<dbReference type="InterPro" id="IPR011922">
    <property type="entry name" value="Cell_div_FtsL"/>
</dbReference>
<evidence type="ECO:0000256" key="6">
    <source>
        <dbReference type="ARBA" id="ARBA00023306"/>
    </source>
</evidence>
<dbReference type="AlphaFoldDB" id="A0A660E2T7"/>
<keyword evidence="6 7" id="KW-0131">Cell cycle</keyword>
<evidence type="ECO:0000256" key="1">
    <source>
        <dbReference type="ARBA" id="ARBA00022475"/>
    </source>
</evidence>
<organism evidence="10 11">
    <name type="scientific">Lactiplantibacillus mudanjiangensis</name>
    <dbReference type="NCBI Taxonomy" id="1296538"/>
    <lineage>
        <taxon>Bacteria</taxon>
        <taxon>Bacillati</taxon>
        <taxon>Bacillota</taxon>
        <taxon>Bacilli</taxon>
        <taxon>Lactobacillales</taxon>
        <taxon>Lactobacillaceae</taxon>
        <taxon>Lactiplantibacillus</taxon>
    </lineage>
</organism>
<evidence type="ECO:0000256" key="8">
    <source>
        <dbReference type="NCBIfam" id="TIGR02209"/>
    </source>
</evidence>
<keyword evidence="2 7" id="KW-0132">Cell division</keyword>
<evidence type="ECO:0000256" key="5">
    <source>
        <dbReference type="ARBA" id="ARBA00023136"/>
    </source>
</evidence>
<dbReference type="Proteomes" id="UP000289996">
    <property type="component" value="Unassembled WGS sequence"/>
</dbReference>
<dbReference type="OrthoDB" id="2325224at2"/>
<evidence type="ECO:0000256" key="3">
    <source>
        <dbReference type="ARBA" id="ARBA00022692"/>
    </source>
</evidence>
<protein>
    <recommendedName>
        <fullName evidence="7 8">Cell division protein FtsL</fullName>
    </recommendedName>
</protein>
<dbReference type="GO" id="GO:0043093">
    <property type="term" value="P:FtsZ-dependent cytokinesis"/>
    <property type="evidence" value="ECO:0007669"/>
    <property type="project" value="UniProtKB-UniRule"/>
</dbReference>
<dbReference type="InterPro" id="IPR007060">
    <property type="entry name" value="FtsL/DivIC"/>
</dbReference>
<evidence type="ECO:0000313" key="11">
    <source>
        <dbReference type="Proteomes" id="UP000289996"/>
    </source>
</evidence>
<keyword evidence="1 7" id="KW-1003">Cell membrane</keyword>
<dbReference type="Pfam" id="PF04977">
    <property type="entry name" value="DivIC"/>
    <property type="match status" value="1"/>
</dbReference>
<dbReference type="EMBL" id="UYIG01000174">
    <property type="protein sequence ID" value="VDG30061.1"/>
    <property type="molecule type" value="Genomic_DNA"/>
</dbReference>
<keyword evidence="3 7" id="KW-0812">Transmembrane</keyword>
<sequence length="127" mass="13704">MAQNGLARELPRETPGVSTTPVHKTVATPNPALKTQRVPFSAFEKVLCVTFSMIIFGLALALVSTNIAVGNAQSQLQTVQSKISKVQASNTSASQQISELSSRTRLNKVAKRYGLSLNNSSIRNVYK</sequence>
<comment type="subcellular location">
    <subcellularLocation>
        <location evidence="7">Cell membrane</location>
        <topology evidence="7">Single-pass type II membrane protein</topology>
    </subcellularLocation>
    <text evidence="7">Localizes to the division septum where it forms a ring structure.</text>
</comment>
<dbReference type="GO" id="GO:0005886">
    <property type="term" value="C:plasma membrane"/>
    <property type="evidence" value="ECO:0007669"/>
    <property type="project" value="UniProtKB-SubCell"/>
</dbReference>
<evidence type="ECO:0000256" key="9">
    <source>
        <dbReference type="SAM" id="MobiDB-lite"/>
    </source>
</evidence>
<accession>A0A660E2T7</accession>
<evidence type="ECO:0000256" key="2">
    <source>
        <dbReference type="ARBA" id="ARBA00022618"/>
    </source>
</evidence>
<feature type="transmembrane region" description="Helical" evidence="7">
    <location>
        <begin position="46"/>
        <end position="69"/>
    </location>
</feature>
<proteinExistence type="inferred from homology"/>